<accession>A0A2V5KQ40</accession>
<evidence type="ECO:0000256" key="2">
    <source>
        <dbReference type="ARBA" id="ARBA00022475"/>
    </source>
</evidence>
<dbReference type="Pfam" id="PF06580">
    <property type="entry name" value="His_kinase"/>
    <property type="match status" value="1"/>
</dbReference>
<organism evidence="9 10">
    <name type="scientific">Paenibacillus flagellatus</name>
    <dbReference type="NCBI Taxonomy" id="2211139"/>
    <lineage>
        <taxon>Bacteria</taxon>
        <taxon>Bacillati</taxon>
        <taxon>Bacillota</taxon>
        <taxon>Bacilli</taxon>
        <taxon>Bacillales</taxon>
        <taxon>Paenibacillaceae</taxon>
        <taxon>Paenibacillus</taxon>
    </lineage>
</organism>
<keyword evidence="4" id="KW-0808">Transferase</keyword>
<comment type="subcellular location">
    <subcellularLocation>
        <location evidence="1">Cell membrane</location>
        <topology evidence="1">Multi-pass membrane protein</topology>
    </subcellularLocation>
</comment>
<dbReference type="InterPro" id="IPR003660">
    <property type="entry name" value="HAMP_dom"/>
</dbReference>
<dbReference type="Pfam" id="PF00672">
    <property type="entry name" value="HAMP"/>
    <property type="match status" value="1"/>
</dbReference>
<evidence type="ECO:0000313" key="9">
    <source>
        <dbReference type="EMBL" id="PYI53357.1"/>
    </source>
</evidence>
<sequence length="600" mass="67958">MKTVAAIVRRLPRLFGTGIFPRIFVMTAVMVTFALTVGAYFTLTLFTRKMEEKSTENVRNILEQTNKLIDSRMDMLLRLSNLILRDPAIGELVADRMGRNGRDKERMRDAIGKYIESDAGIVSVFLLDKERGLFVPSDDFRTDAYDVEETKERYLSMSGNPYSKGLMWIPTHRIDYSSERHEGENVLKLARDIFDSSAGVYRGTVVINIAEESVYRYLKNVDVPPGTVFHVIDKNGIVISGTERNGVGKFEYSYTYMQAVLQKEGSFVRDYRGTPYLFVFNKLESVDWVMIGAIPMSEIQSDRDRLSRGLIVLWLLVLAASLAGSTGIAYSIAKPIRRLAAAMRDVRSGSFDVKADVRTRDEIGQLADSFNEMVARTNELLHRLKESHVKEKNAEIRALQAQINPHFLYNTLASVVWLAEGREYDKITDLVSKLGRYYRQSLSRGMDVVTVRHELEHVASYLAIEQIRYGTKFAYDISVEPDVYGYKCLKLLLQPLAENALHHGVMNREGSGWIRVDGWVEDGDIVLRIADNGGGIPAGRLDEINGCFRAGRSFELRDSYGIANVNERLQLVYGTAYGLFYTSEEGRGTTVLIRFPARRE</sequence>
<feature type="transmembrane region" description="Helical" evidence="7">
    <location>
        <begin position="19"/>
        <end position="43"/>
    </location>
</feature>
<keyword evidence="7" id="KW-0812">Transmembrane</keyword>
<evidence type="ECO:0000256" key="1">
    <source>
        <dbReference type="ARBA" id="ARBA00004651"/>
    </source>
</evidence>
<dbReference type="GO" id="GO:0005886">
    <property type="term" value="C:plasma membrane"/>
    <property type="evidence" value="ECO:0007669"/>
    <property type="project" value="UniProtKB-SubCell"/>
</dbReference>
<evidence type="ECO:0000256" key="7">
    <source>
        <dbReference type="SAM" id="Phobius"/>
    </source>
</evidence>
<comment type="caution">
    <text evidence="9">The sequence shown here is derived from an EMBL/GenBank/DDBJ whole genome shotgun (WGS) entry which is preliminary data.</text>
</comment>
<dbReference type="SUPFAM" id="SSF55874">
    <property type="entry name" value="ATPase domain of HSP90 chaperone/DNA topoisomerase II/histidine kinase"/>
    <property type="match status" value="1"/>
</dbReference>
<dbReference type="InterPro" id="IPR036890">
    <property type="entry name" value="HATPase_C_sf"/>
</dbReference>
<evidence type="ECO:0000256" key="4">
    <source>
        <dbReference type="ARBA" id="ARBA00022679"/>
    </source>
</evidence>
<dbReference type="PANTHER" id="PTHR34220">
    <property type="entry name" value="SENSOR HISTIDINE KINASE YPDA"/>
    <property type="match status" value="1"/>
</dbReference>
<dbReference type="SUPFAM" id="SSF158472">
    <property type="entry name" value="HAMP domain-like"/>
    <property type="match status" value="1"/>
</dbReference>
<reference evidence="9 10" key="1">
    <citation type="submission" date="2018-05" db="EMBL/GenBank/DDBJ databases">
        <title>Paenibacillus flagellatus sp. nov., isolated from selenium mineral soil.</title>
        <authorList>
            <person name="Dai X."/>
        </authorList>
    </citation>
    <scope>NUCLEOTIDE SEQUENCE [LARGE SCALE GENOMIC DNA]</scope>
    <source>
        <strain evidence="9 10">DXL2</strain>
    </source>
</reference>
<evidence type="ECO:0000256" key="6">
    <source>
        <dbReference type="ARBA" id="ARBA00023136"/>
    </source>
</evidence>
<dbReference type="InterPro" id="IPR050640">
    <property type="entry name" value="Bact_2-comp_sensor_kinase"/>
</dbReference>
<dbReference type="PROSITE" id="PS50885">
    <property type="entry name" value="HAMP"/>
    <property type="match status" value="1"/>
</dbReference>
<dbReference type="Gene3D" id="6.10.340.10">
    <property type="match status" value="1"/>
</dbReference>
<dbReference type="CDD" id="cd06225">
    <property type="entry name" value="HAMP"/>
    <property type="match status" value="1"/>
</dbReference>
<feature type="domain" description="HAMP" evidence="8">
    <location>
        <begin position="330"/>
        <end position="382"/>
    </location>
</feature>
<dbReference type="OrthoDB" id="9776552at2"/>
<dbReference type="RefSeq" id="WP_110841130.1">
    <property type="nucleotide sequence ID" value="NZ_QJVJ01000007.1"/>
</dbReference>
<evidence type="ECO:0000313" key="10">
    <source>
        <dbReference type="Proteomes" id="UP000247476"/>
    </source>
</evidence>
<dbReference type="GO" id="GO:0000155">
    <property type="term" value="F:phosphorelay sensor kinase activity"/>
    <property type="evidence" value="ECO:0007669"/>
    <property type="project" value="InterPro"/>
</dbReference>
<feature type="transmembrane region" description="Helical" evidence="7">
    <location>
        <begin position="310"/>
        <end position="333"/>
    </location>
</feature>
<keyword evidence="10" id="KW-1185">Reference proteome</keyword>
<protein>
    <recommendedName>
        <fullName evidence="8">HAMP domain-containing protein</fullName>
    </recommendedName>
</protein>
<proteinExistence type="predicted"/>
<dbReference type="Pfam" id="PF02518">
    <property type="entry name" value="HATPase_c"/>
    <property type="match status" value="1"/>
</dbReference>
<dbReference type="Proteomes" id="UP000247476">
    <property type="component" value="Unassembled WGS sequence"/>
</dbReference>
<evidence type="ECO:0000259" key="8">
    <source>
        <dbReference type="PROSITE" id="PS50885"/>
    </source>
</evidence>
<dbReference type="Gene3D" id="3.30.450.20">
    <property type="entry name" value="PAS domain"/>
    <property type="match status" value="2"/>
</dbReference>
<name>A0A2V5KQ40_9BACL</name>
<gene>
    <name evidence="9" type="ORF">DLM86_16360</name>
</gene>
<keyword evidence="6 7" id="KW-0472">Membrane</keyword>
<keyword evidence="7" id="KW-1133">Transmembrane helix</keyword>
<dbReference type="PANTHER" id="PTHR34220:SF7">
    <property type="entry name" value="SENSOR HISTIDINE KINASE YPDA"/>
    <property type="match status" value="1"/>
</dbReference>
<dbReference type="SMART" id="SM00387">
    <property type="entry name" value="HATPase_c"/>
    <property type="match status" value="1"/>
</dbReference>
<dbReference type="InterPro" id="IPR010559">
    <property type="entry name" value="Sig_transdc_His_kin_internal"/>
</dbReference>
<dbReference type="EMBL" id="QJVJ01000007">
    <property type="protein sequence ID" value="PYI53357.1"/>
    <property type="molecule type" value="Genomic_DNA"/>
</dbReference>
<dbReference type="SMART" id="SM00304">
    <property type="entry name" value="HAMP"/>
    <property type="match status" value="1"/>
</dbReference>
<dbReference type="Gene3D" id="3.30.565.10">
    <property type="entry name" value="Histidine kinase-like ATPase, C-terminal domain"/>
    <property type="match status" value="1"/>
</dbReference>
<evidence type="ECO:0000256" key="3">
    <source>
        <dbReference type="ARBA" id="ARBA00022553"/>
    </source>
</evidence>
<evidence type="ECO:0000256" key="5">
    <source>
        <dbReference type="ARBA" id="ARBA00022777"/>
    </source>
</evidence>
<dbReference type="AlphaFoldDB" id="A0A2V5KQ40"/>
<keyword evidence="3" id="KW-0597">Phosphoprotein</keyword>
<dbReference type="InterPro" id="IPR003594">
    <property type="entry name" value="HATPase_dom"/>
</dbReference>
<keyword evidence="2" id="KW-1003">Cell membrane</keyword>
<keyword evidence="5" id="KW-0418">Kinase</keyword>